<proteinExistence type="predicted"/>
<dbReference type="OrthoDB" id="4046837at2759"/>
<dbReference type="InParanoid" id="A0A448YFJ0"/>
<dbReference type="Proteomes" id="UP000290900">
    <property type="component" value="Unassembled WGS sequence"/>
</dbReference>
<organism evidence="1 2">
    <name type="scientific">Brettanomyces naardenensis</name>
    <name type="common">Yeast</name>
    <dbReference type="NCBI Taxonomy" id="13370"/>
    <lineage>
        <taxon>Eukaryota</taxon>
        <taxon>Fungi</taxon>
        <taxon>Dikarya</taxon>
        <taxon>Ascomycota</taxon>
        <taxon>Saccharomycotina</taxon>
        <taxon>Pichiomycetes</taxon>
        <taxon>Pichiales</taxon>
        <taxon>Pichiaceae</taxon>
        <taxon>Brettanomyces</taxon>
    </lineage>
</organism>
<name>A0A448YFJ0_BRENA</name>
<keyword evidence="2" id="KW-1185">Reference proteome</keyword>
<reference evidence="1 2" key="1">
    <citation type="submission" date="2018-12" db="EMBL/GenBank/DDBJ databases">
        <authorList>
            <person name="Tiukova I."/>
            <person name="Dainat J."/>
        </authorList>
    </citation>
    <scope>NUCLEOTIDE SEQUENCE [LARGE SCALE GENOMIC DNA]</scope>
</reference>
<gene>
    <name evidence="1" type="ORF">BRENAR_LOCUS417</name>
</gene>
<protein>
    <submittedName>
        <fullName evidence="1">DEKNAAC100366</fullName>
    </submittedName>
</protein>
<sequence length="450" mass="50401">MKENSDLTPEAENEILNEVIEKFARFNFAAANMAFSRQNEIKGEGRSLKPASIAELIKFNPGRVKSSWELYNELAEKNSSDTLKAIVLEKLIQGDKIDIKENATKVDVSKAVKIYKLLHELSDRTLIREDSRQKLAVDLLDLDLGKALIPLSLSPETVSSILASKEEDLKNSDYLYLYLSASSIGQIPSDLLLKVFLPISELQQTDMSKDSDVFEEFQSSVPISVTVELSPEEITEGIRDEIKRRGLDKSIRVKLDLIKSVGFHSGDLKKALEYFEEFQTKVPAISQGTDLLKSITSLVFVHWAILQDKDQFLEVAEALIPQSPKPMANNLASLILRSSWFGNSDEALELYNKSLDLFMDPKEDIENTQSRGMLVQSLILSTLLGDQIGLARLIKLKSVENKLMDDKYDAKVSQVLKQYGDLSEEQRNDNAAKRAGMKTLILDAIADLSP</sequence>
<evidence type="ECO:0000313" key="2">
    <source>
        <dbReference type="Proteomes" id="UP000290900"/>
    </source>
</evidence>
<evidence type="ECO:0000313" key="1">
    <source>
        <dbReference type="EMBL" id="VEU19680.1"/>
    </source>
</evidence>
<dbReference type="FunCoup" id="A0A448YFJ0">
    <property type="interactions" value="17"/>
</dbReference>
<dbReference type="AlphaFoldDB" id="A0A448YFJ0"/>
<dbReference type="EMBL" id="CAACVR010000001">
    <property type="protein sequence ID" value="VEU19680.1"/>
    <property type="molecule type" value="Genomic_DNA"/>
</dbReference>
<accession>A0A448YFJ0</accession>